<feature type="domain" description="UNC-45/Cro1/She4 central" evidence="3">
    <location>
        <begin position="33"/>
        <end position="195"/>
    </location>
</feature>
<dbReference type="SUPFAM" id="SSF48371">
    <property type="entry name" value="ARM repeat"/>
    <property type="match status" value="1"/>
</dbReference>
<dbReference type="GO" id="GO:0005737">
    <property type="term" value="C:cytoplasm"/>
    <property type="evidence" value="ECO:0007669"/>
    <property type="project" value="UniProtKB-SubCell"/>
</dbReference>
<reference evidence="4" key="1">
    <citation type="submission" date="2022-06" db="EMBL/GenBank/DDBJ databases">
        <authorList>
            <consortium name="SYNGENTA / RWTH Aachen University"/>
        </authorList>
    </citation>
    <scope>NUCLEOTIDE SEQUENCE</scope>
</reference>
<dbReference type="InterPro" id="IPR011989">
    <property type="entry name" value="ARM-like"/>
</dbReference>
<dbReference type="EMBL" id="CALTRL010000967">
    <property type="protein sequence ID" value="CAH7670276.1"/>
    <property type="molecule type" value="Genomic_DNA"/>
</dbReference>
<evidence type="ECO:0000256" key="1">
    <source>
        <dbReference type="ARBA" id="ARBA00004496"/>
    </source>
</evidence>
<accession>A0AAV0AN18</accession>
<keyword evidence="2" id="KW-0963">Cytoplasm</keyword>
<evidence type="ECO:0000259" key="3">
    <source>
        <dbReference type="Pfam" id="PF11701"/>
    </source>
</evidence>
<keyword evidence="5" id="KW-1185">Reference proteome</keyword>
<dbReference type="PANTHER" id="PTHR45994:SF1">
    <property type="entry name" value="FI21225P1"/>
    <property type="match status" value="1"/>
</dbReference>
<name>A0AAV0AN18_PHAPC</name>
<dbReference type="PANTHER" id="PTHR45994">
    <property type="entry name" value="FI21225P1"/>
    <property type="match status" value="1"/>
</dbReference>
<dbReference type="Proteomes" id="UP001153365">
    <property type="component" value="Unassembled WGS sequence"/>
</dbReference>
<proteinExistence type="predicted"/>
<dbReference type="GO" id="GO:0051879">
    <property type="term" value="F:Hsp90 protein binding"/>
    <property type="evidence" value="ECO:0007669"/>
    <property type="project" value="TreeGrafter"/>
</dbReference>
<evidence type="ECO:0000313" key="4">
    <source>
        <dbReference type="EMBL" id="CAH7670276.1"/>
    </source>
</evidence>
<dbReference type="InterPro" id="IPR024660">
    <property type="entry name" value="UCS_central_dom"/>
</dbReference>
<comment type="caution">
    <text evidence="4">The sequence shown here is derived from an EMBL/GenBank/DDBJ whole genome shotgun (WGS) entry which is preliminary data.</text>
</comment>
<gene>
    <name evidence="4" type="ORF">PPACK8108_LOCUS4992</name>
</gene>
<evidence type="ECO:0000256" key="2">
    <source>
        <dbReference type="ARBA" id="ARBA00022490"/>
    </source>
</evidence>
<protein>
    <submittedName>
        <fullName evidence="4">CRO1 protein</fullName>
    </submittedName>
</protein>
<comment type="subcellular location">
    <subcellularLocation>
        <location evidence="1">Cytoplasm</location>
    </subcellularLocation>
</comment>
<sequence>MANQASEINDNVSLENVTGSVIASPSSKQTDESIKTVIEAVNSSEPVIRAKAFSALALLLRHQSHTKSWLLRPIEALVQSTDVEAVCQGLAGLSAVFQLSPNHGLEILKSEGFLPCLVDSVMDLLDLVLEKKTKSDLTRSLTDFLALLMNHKVAREAVSNDWPGCIDWLSRLTLATTTNISIPVRCGASLALIKLRLAADSADSIKGIPSLTCLTEVLIKALIGRIEPLNTAVEGLALVSRKPAIRLKLMEESKSLLAALKAIMTYENDVKDSLPTFQDTSIAYGIVALLFNLSSYNPMRSEEDEVKDRLRKLANRDSNVNQSKKIVEIDEDEDLVIEDDKIAEWIQSALNDNNNLMELVDTLVKTESKEVKRTSGKVLLILVARQQCRGKFLQAGGGRMIMKIVASITIPSSKTEIVVERSNSKLKTDFEKLETEDLPVIQALAKILITTNPLLIFGPSSESPLLLSTIRPLNALFVHPSATLLQIFESLMALTNLSSFGPKIATEVASSPRLLIRLEECMVGIRTGENEMVRRAATELLCNISTTEPVLSSFTPHQFKSQVTASEGLDPIGTRLHLLTALSSSDDLQTALAASGALATLAQCSTNVSKALFSWKTLAECLQRVAIDIIEEGKVGVQLRMVTLLGSLISEMTSDRLEGFLFASKLIETIKNSLEKLGDEEEQCREVKRLTELLLDEIEKRSKIEEIK</sequence>
<evidence type="ECO:0000313" key="5">
    <source>
        <dbReference type="Proteomes" id="UP001153365"/>
    </source>
</evidence>
<dbReference type="InterPro" id="IPR016024">
    <property type="entry name" value="ARM-type_fold"/>
</dbReference>
<organism evidence="4 5">
    <name type="scientific">Phakopsora pachyrhizi</name>
    <name type="common">Asian soybean rust disease fungus</name>
    <dbReference type="NCBI Taxonomy" id="170000"/>
    <lineage>
        <taxon>Eukaryota</taxon>
        <taxon>Fungi</taxon>
        <taxon>Dikarya</taxon>
        <taxon>Basidiomycota</taxon>
        <taxon>Pucciniomycotina</taxon>
        <taxon>Pucciniomycetes</taxon>
        <taxon>Pucciniales</taxon>
        <taxon>Phakopsoraceae</taxon>
        <taxon>Phakopsora</taxon>
    </lineage>
</organism>
<dbReference type="Pfam" id="PF11701">
    <property type="entry name" value="UNC45-central"/>
    <property type="match status" value="1"/>
</dbReference>
<dbReference type="AlphaFoldDB" id="A0AAV0AN18"/>
<dbReference type="Gene3D" id="1.25.10.10">
    <property type="entry name" value="Leucine-rich Repeat Variant"/>
    <property type="match status" value="1"/>
</dbReference>